<dbReference type="AlphaFoldDB" id="A0A176ZH09"/>
<dbReference type="PANTHER" id="PTHR32305:SF15">
    <property type="entry name" value="PROTEIN RHSA-RELATED"/>
    <property type="match status" value="1"/>
</dbReference>
<feature type="compositionally biased region" description="Pro residues" evidence="2">
    <location>
        <begin position="529"/>
        <end position="557"/>
    </location>
</feature>
<keyword evidence="1" id="KW-0677">Repeat</keyword>
<accession>A0A176ZH09</accession>
<evidence type="ECO:0000313" key="4">
    <source>
        <dbReference type="EMBL" id="OAF19868.1"/>
    </source>
</evidence>
<feature type="domain" description="Teneurin-like YD-shell" evidence="3">
    <location>
        <begin position="229"/>
        <end position="420"/>
    </location>
</feature>
<keyword evidence="5" id="KW-1185">Reference proteome</keyword>
<sequence>MMQKTYPDTSTSTYTYESTTSRLRSVLDALGQTKQYGYAQDNLLTSITYLNTVNATPSLTFAYDPYLRRRTSMTDGTGSTSYTYVPIGSLGALQLQQESGPVPNSTIVYAYDAMQRLASRTVAGAGAETFGYDPIDRLTSHASDLGAFTLSYLGQTSQTTQRRMANTTLSTEWSYLPNSGDRRLSGITNIGLSSGQLSAYGYSTTSENFISAISETSDTAPVYPSPLTQTVSYNNLNQLTNLSGQPLTFDANGNLLSDGQRTYAWDAENRLININYPGQSGKQIAFLYDGLNRRTAIVSTPAGVGNATTTSYLWCGATICQARNGSNTPIRSYYVEGEFVPGLPAQPYYYGTDQIGSVRRIFASATNAPGYNYDPYGLPLQSPPLSDFSYGGMLYSADSGLYLTQYRIYDPAAGRWLSRDPIDSQSVQIGADPTIGSYSQRSQDASKWASSSINVIPEVGTVTWPNEANLYAYVDGNPISFTDPTGEATRGEKIAAFIRFCLALLKFNHPDVEVPPPVQQPVPRISEPSGPPPQLPKPPAAGKGPPPPNPPAPPISY</sequence>
<dbReference type="InterPro" id="IPR022385">
    <property type="entry name" value="Rhs_assc_core"/>
</dbReference>
<dbReference type="InterPro" id="IPR056823">
    <property type="entry name" value="TEN-like_YD-shell"/>
</dbReference>
<dbReference type="Gene3D" id="2.180.10.10">
    <property type="entry name" value="RHS repeat-associated core"/>
    <property type="match status" value="1"/>
</dbReference>
<evidence type="ECO:0000256" key="1">
    <source>
        <dbReference type="ARBA" id="ARBA00022737"/>
    </source>
</evidence>
<dbReference type="PANTHER" id="PTHR32305">
    <property type="match status" value="1"/>
</dbReference>
<feature type="region of interest" description="Disordered" evidence="2">
    <location>
        <begin position="515"/>
        <end position="557"/>
    </location>
</feature>
<protein>
    <recommendedName>
        <fullName evidence="3">Teneurin-like YD-shell domain-containing protein</fullName>
    </recommendedName>
</protein>
<evidence type="ECO:0000259" key="3">
    <source>
        <dbReference type="Pfam" id="PF25023"/>
    </source>
</evidence>
<evidence type="ECO:0000256" key="2">
    <source>
        <dbReference type="SAM" id="MobiDB-lite"/>
    </source>
</evidence>
<proteinExistence type="predicted"/>
<evidence type="ECO:0000313" key="5">
    <source>
        <dbReference type="Proteomes" id="UP000077173"/>
    </source>
</evidence>
<dbReference type="Pfam" id="PF25023">
    <property type="entry name" value="TEN_YD-shell"/>
    <property type="match status" value="1"/>
</dbReference>
<gene>
    <name evidence="4" type="ORF">AXW67_35105</name>
</gene>
<dbReference type="RefSeq" id="WP_063676200.1">
    <property type="nucleotide sequence ID" value="NZ_LSEF01000012.1"/>
</dbReference>
<reference evidence="4 5" key="1">
    <citation type="submission" date="2016-02" db="EMBL/GenBank/DDBJ databases">
        <title>Draft genome sequence of the strain BR 10247T Bradyrhizobium neotropicale isolated from nodules of Centrolobium paraense.</title>
        <authorList>
            <person name="Simoes-Araujo J.L."/>
            <person name="Barauna A.C."/>
            <person name="Silva K."/>
            <person name="Zilli J.E."/>
        </authorList>
    </citation>
    <scope>NUCLEOTIDE SEQUENCE [LARGE SCALE GENOMIC DNA]</scope>
    <source>
        <strain evidence="4 5">BR 10247</strain>
    </source>
</reference>
<name>A0A176ZH09_9BRAD</name>
<dbReference type="EMBL" id="LSEF01000012">
    <property type="protein sequence ID" value="OAF19868.1"/>
    <property type="molecule type" value="Genomic_DNA"/>
</dbReference>
<dbReference type="NCBIfam" id="TIGR03696">
    <property type="entry name" value="Rhs_assc_core"/>
    <property type="match status" value="1"/>
</dbReference>
<comment type="caution">
    <text evidence="4">The sequence shown here is derived from an EMBL/GenBank/DDBJ whole genome shotgun (WGS) entry which is preliminary data.</text>
</comment>
<dbReference type="Proteomes" id="UP000077173">
    <property type="component" value="Unassembled WGS sequence"/>
</dbReference>
<dbReference type="InterPro" id="IPR050708">
    <property type="entry name" value="T6SS_VgrG/RHS"/>
</dbReference>
<organism evidence="4 5">
    <name type="scientific">Bradyrhizobium neotropicale</name>
    <dbReference type="NCBI Taxonomy" id="1497615"/>
    <lineage>
        <taxon>Bacteria</taxon>
        <taxon>Pseudomonadati</taxon>
        <taxon>Pseudomonadota</taxon>
        <taxon>Alphaproteobacteria</taxon>
        <taxon>Hyphomicrobiales</taxon>
        <taxon>Nitrobacteraceae</taxon>
        <taxon>Bradyrhizobium</taxon>
    </lineage>
</organism>